<evidence type="ECO:0000313" key="1">
    <source>
        <dbReference type="EMBL" id="HIV29042.1"/>
    </source>
</evidence>
<comment type="caution">
    <text evidence="1">The sequence shown here is derived from an EMBL/GenBank/DDBJ whole genome shotgun (WGS) entry which is preliminary data.</text>
</comment>
<name>A0A9D1PAI2_9FIRM</name>
<gene>
    <name evidence="1" type="ORF">IAA64_13850</name>
</gene>
<organism evidence="1 2">
    <name type="scientific">Candidatus Ornithocaccomicrobium faecavium</name>
    <dbReference type="NCBI Taxonomy" id="2840890"/>
    <lineage>
        <taxon>Bacteria</taxon>
        <taxon>Bacillati</taxon>
        <taxon>Bacillota</taxon>
        <taxon>Clostridia</taxon>
        <taxon>Candidatus Ornithocaccomicrobium</taxon>
    </lineage>
</organism>
<dbReference type="AlphaFoldDB" id="A0A9D1PAI2"/>
<dbReference type="EMBL" id="DVOT01000246">
    <property type="protein sequence ID" value="HIV29042.1"/>
    <property type="molecule type" value="Genomic_DNA"/>
</dbReference>
<accession>A0A9D1PAI2</accession>
<reference evidence="1" key="2">
    <citation type="journal article" date="2021" name="PeerJ">
        <title>Extensive microbial diversity within the chicken gut microbiome revealed by metagenomics and culture.</title>
        <authorList>
            <person name="Gilroy R."/>
            <person name="Ravi A."/>
            <person name="Getino M."/>
            <person name="Pursley I."/>
            <person name="Horton D.L."/>
            <person name="Alikhan N.F."/>
            <person name="Baker D."/>
            <person name="Gharbi K."/>
            <person name="Hall N."/>
            <person name="Watson M."/>
            <person name="Adriaenssens E.M."/>
            <person name="Foster-Nyarko E."/>
            <person name="Jarju S."/>
            <person name="Secka A."/>
            <person name="Antonio M."/>
            <person name="Oren A."/>
            <person name="Chaudhuri R.R."/>
            <person name="La Ragione R."/>
            <person name="Hildebrand F."/>
            <person name="Pallen M.J."/>
        </authorList>
    </citation>
    <scope>NUCLEOTIDE SEQUENCE</scope>
    <source>
        <strain evidence="1">CHK183-6373</strain>
    </source>
</reference>
<dbReference type="Proteomes" id="UP000886884">
    <property type="component" value="Unassembled WGS sequence"/>
</dbReference>
<proteinExistence type="predicted"/>
<sequence>MNKQEGLNVYFYAFYDTADKHAYSGLVAYTCKANVIGDIMGNFKAPVYVTVRKVPELMGLENGSTVEIVTRPHRRETKA</sequence>
<protein>
    <submittedName>
        <fullName evidence="1">Uncharacterized protein</fullName>
    </submittedName>
</protein>
<reference evidence="1" key="1">
    <citation type="submission" date="2020-10" db="EMBL/GenBank/DDBJ databases">
        <authorList>
            <person name="Gilroy R."/>
        </authorList>
    </citation>
    <scope>NUCLEOTIDE SEQUENCE</scope>
    <source>
        <strain evidence="1">CHK183-6373</strain>
    </source>
</reference>
<evidence type="ECO:0000313" key="2">
    <source>
        <dbReference type="Proteomes" id="UP000886884"/>
    </source>
</evidence>